<organism evidence="1 2">
    <name type="scientific">Hypoxylon rubiginosum</name>
    <dbReference type="NCBI Taxonomy" id="110542"/>
    <lineage>
        <taxon>Eukaryota</taxon>
        <taxon>Fungi</taxon>
        <taxon>Dikarya</taxon>
        <taxon>Ascomycota</taxon>
        <taxon>Pezizomycotina</taxon>
        <taxon>Sordariomycetes</taxon>
        <taxon>Xylariomycetidae</taxon>
        <taxon>Xylariales</taxon>
        <taxon>Hypoxylaceae</taxon>
        <taxon>Hypoxylon</taxon>
    </lineage>
</organism>
<comment type="caution">
    <text evidence="1">The sequence shown here is derived from an EMBL/GenBank/DDBJ whole genome shotgun (WGS) entry which is preliminary data.</text>
</comment>
<accession>A0ACB9ZEF1</accession>
<keyword evidence="2" id="KW-1185">Reference proteome</keyword>
<proteinExistence type="predicted"/>
<sequence length="457" mass="51582">MGRGAYDTTGIPSIPRQRAEESETPYSICSADTPSIEEGHPLFQLKDTCLQVVMAEFMQVRGRKQDQSDRAEGISSTETSFGHPSDRSRKRGRSSDGASVVTNEKQTHRGPAKRRTQDRRVWLACPYAKKDPIRYRDCYSYDLSRVRDVKQHLMRCHSKPLYCPTCNDTFEDEDEKDAHIRSRACPPRPSIVIEGMSENQKKELRKRVSAKMQEDQQWFAVFDILFHPHPRPRTPYRDKELSEDLNVFQDFMTAQGPTILAEVLASKGVIGSNLPQEERDLAAFKKEILEEGLNRIIEQWTNDSATAMGENNTPHSPPSSFTVDSGIAMQTDRSQTADESRKADNESGFDRINAGMDSERQGEDQHTSVPFRQAQDLGLEADIFHTGSASDFRFQFTVDKPATSLERIPIHLSHHRPEVSVSPATSQSIIPSDYPTLLPAADSSLDLYDFDISGWPT</sequence>
<reference evidence="1 2" key="1">
    <citation type="journal article" date="2022" name="New Phytol.">
        <title>Ecological generalism drives hyperdiversity of secondary metabolite gene clusters in xylarialean endophytes.</title>
        <authorList>
            <person name="Franco M.E.E."/>
            <person name="Wisecaver J.H."/>
            <person name="Arnold A.E."/>
            <person name="Ju Y.M."/>
            <person name="Slot J.C."/>
            <person name="Ahrendt S."/>
            <person name="Moore L.P."/>
            <person name="Eastman K.E."/>
            <person name="Scott K."/>
            <person name="Konkel Z."/>
            <person name="Mondo S.J."/>
            <person name="Kuo A."/>
            <person name="Hayes R.D."/>
            <person name="Haridas S."/>
            <person name="Andreopoulos B."/>
            <person name="Riley R."/>
            <person name="LaButti K."/>
            <person name="Pangilinan J."/>
            <person name="Lipzen A."/>
            <person name="Amirebrahimi M."/>
            <person name="Yan J."/>
            <person name="Adam C."/>
            <person name="Keymanesh K."/>
            <person name="Ng V."/>
            <person name="Louie K."/>
            <person name="Northen T."/>
            <person name="Drula E."/>
            <person name="Henrissat B."/>
            <person name="Hsieh H.M."/>
            <person name="Youens-Clark K."/>
            <person name="Lutzoni F."/>
            <person name="Miadlikowska J."/>
            <person name="Eastwood D.C."/>
            <person name="Hamelin R.C."/>
            <person name="Grigoriev I.V."/>
            <person name="U'Ren J.M."/>
        </authorList>
    </citation>
    <scope>NUCLEOTIDE SEQUENCE [LARGE SCALE GENOMIC DNA]</scope>
    <source>
        <strain evidence="1 2">CBS 119005</strain>
    </source>
</reference>
<evidence type="ECO:0000313" key="2">
    <source>
        <dbReference type="Proteomes" id="UP001497700"/>
    </source>
</evidence>
<dbReference type="EMBL" id="MU393427">
    <property type="protein sequence ID" value="KAI4869854.1"/>
    <property type="molecule type" value="Genomic_DNA"/>
</dbReference>
<evidence type="ECO:0000313" key="1">
    <source>
        <dbReference type="EMBL" id="KAI4869854.1"/>
    </source>
</evidence>
<name>A0ACB9ZEF1_9PEZI</name>
<protein>
    <submittedName>
        <fullName evidence="1">Uncharacterized protein</fullName>
    </submittedName>
</protein>
<dbReference type="Proteomes" id="UP001497700">
    <property type="component" value="Unassembled WGS sequence"/>
</dbReference>
<gene>
    <name evidence="1" type="ORF">F4820DRAFT_342101</name>
</gene>